<proteinExistence type="predicted"/>
<accession>A0A9W9E0X7</accession>
<sequence>MVNQRIYVESTSRMKTTLRLRSRFYSGQTHTPRTFCVLTAACHSNAEQGRYPLVDLHFESHRFQPHTHDVVVNLKVPGKPKTSFRVFFKRSMRLPVNPVLGVQGDLVVMRTGSRYGNSVVNMRGQGDYRLADYIVKQLDRTDLDKVSRE</sequence>
<dbReference type="EMBL" id="JANVFS010000001">
    <property type="protein sequence ID" value="KAJ4495666.1"/>
    <property type="molecule type" value="Genomic_DNA"/>
</dbReference>
<gene>
    <name evidence="1" type="ORF">C8J55DRAFT_553434</name>
</gene>
<reference evidence="1" key="1">
    <citation type="submission" date="2022-08" db="EMBL/GenBank/DDBJ databases">
        <authorList>
            <consortium name="DOE Joint Genome Institute"/>
            <person name="Min B."/>
            <person name="Riley R."/>
            <person name="Sierra-Patev S."/>
            <person name="Naranjo-Ortiz M."/>
            <person name="Looney B."/>
            <person name="Konkel Z."/>
            <person name="Slot J.C."/>
            <person name="Sakamoto Y."/>
            <person name="Steenwyk J.L."/>
            <person name="Rokas A."/>
            <person name="Carro J."/>
            <person name="Camarero S."/>
            <person name="Ferreira P."/>
            <person name="Molpeceres G."/>
            <person name="Ruiz-Duenas F.J."/>
            <person name="Serrano A."/>
            <person name="Henrissat B."/>
            <person name="Drula E."/>
            <person name="Hughes K.W."/>
            <person name="Mata J.L."/>
            <person name="Ishikawa N.K."/>
            <person name="Vargas-Isla R."/>
            <person name="Ushijima S."/>
            <person name="Smith C.A."/>
            <person name="Ahrendt S."/>
            <person name="Andreopoulos W."/>
            <person name="He G."/>
            <person name="Labutti K."/>
            <person name="Lipzen A."/>
            <person name="Ng V."/>
            <person name="Sandor L."/>
            <person name="Barry K."/>
            <person name="Martinez A.T."/>
            <person name="Xiao Y."/>
            <person name="Gibbons J.G."/>
            <person name="Terashima K."/>
            <person name="Hibbett D.S."/>
            <person name="Grigoriev I.V."/>
        </authorList>
    </citation>
    <scope>NUCLEOTIDE SEQUENCE</scope>
    <source>
        <strain evidence="1">Sp2 HRB7682 ss15</strain>
    </source>
</reference>
<name>A0A9W9E0X7_9AGAR</name>
<comment type="caution">
    <text evidence="1">The sequence shown here is derived from an EMBL/GenBank/DDBJ whole genome shotgun (WGS) entry which is preliminary data.</text>
</comment>
<evidence type="ECO:0000313" key="2">
    <source>
        <dbReference type="Proteomes" id="UP001150238"/>
    </source>
</evidence>
<dbReference type="AlphaFoldDB" id="A0A9W9E0X7"/>
<dbReference type="Proteomes" id="UP001150238">
    <property type="component" value="Unassembled WGS sequence"/>
</dbReference>
<protein>
    <submittedName>
        <fullName evidence="1">Uncharacterized protein</fullName>
    </submittedName>
</protein>
<evidence type="ECO:0000313" key="1">
    <source>
        <dbReference type="EMBL" id="KAJ4495666.1"/>
    </source>
</evidence>
<organism evidence="1 2">
    <name type="scientific">Lentinula lateritia</name>
    <dbReference type="NCBI Taxonomy" id="40482"/>
    <lineage>
        <taxon>Eukaryota</taxon>
        <taxon>Fungi</taxon>
        <taxon>Dikarya</taxon>
        <taxon>Basidiomycota</taxon>
        <taxon>Agaricomycotina</taxon>
        <taxon>Agaricomycetes</taxon>
        <taxon>Agaricomycetidae</taxon>
        <taxon>Agaricales</taxon>
        <taxon>Marasmiineae</taxon>
        <taxon>Omphalotaceae</taxon>
        <taxon>Lentinula</taxon>
    </lineage>
</organism>
<reference evidence="1" key="2">
    <citation type="journal article" date="2023" name="Proc. Natl. Acad. Sci. U.S.A.">
        <title>A global phylogenomic analysis of the shiitake genus Lentinula.</title>
        <authorList>
            <person name="Sierra-Patev S."/>
            <person name="Min B."/>
            <person name="Naranjo-Ortiz M."/>
            <person name="Looney B."/>
            <person name="Konkel Z."/>
            <person name="Slot J.C."/>
            <person name="Sakamoto Y."/>
            <person name="Steenwyk J.L."/>
            <person name="Rokas A."/>
            <person name="Carro J."/>
            <person name="Camarero S."/>
            <person name="Ferreira P."/>
            <person name="Molpeceres G."/>
            <person name="Ruiz-Duenas F.J."/>
            <person name="Serrano A."/>
            <person name="Henrissat B."/>
            <person name="Drula E."/>
            <person name="Hughes K.W."/>
            <person name="Mata J.L."/>
            <person name="Ishikawa N.K."/>
            <person name="Vargas-Isla R."/>
            <person name="Ushijima S."/>
            <person name="Smith C.A."/>
            <person name="Donoghue J."/>
            <person name="Ahrendt S."/>
            <person name="Andreopoulos W."/>
            <person name="He G."/>
            <person name="LaButti K."/>
            <person name="Lipzen A."/>
            <person name="Ng V."/>
            <person name="Riley R."/>
            <person name="Sandor L."/>
            <person name="Barry K."/>
            <person name="Martinez A.T."/>
            <person name="Xiao Y."/>
            <person name="Gibbons J.G."/>
            <person name="Terashima K."/>
            <person name="Grigoriev I.V."/>
            <person name="Hibbett D."/>
        </authorList>
    </citation>
    <scope>NUCLEOTIDE SEQUENCE</scope>
    <source>
        <strain evidence="1">Sp2 HRB7682 ss15</strain>
    </source>
</reference>